<name>A0A3S4ANL4_9PEZI</name>
<evidence type="ECO:0000313" key="3">
    <source>
        <dbReference type="Proteomes" id="UP000289323"/>
    </source>
</evidence>
<feature type="compositionally biased region" description="Low complexity" evidence="1">
    <location>
        <begin position="172"/>
        <end position="185"/>
    </location>
</feature>
<gene>
    <name evidence="2" type="ORF">TT172_LOCUS4584</name>
</gene>
<evidence type="ECO:0000256" key="1">
    <source>
        <dbReference type="SAM" id="MobiDB-lite"/>
    </source>
</evidence>
<feature type="region of interest" description="Disordered" evidence="1">
    <location>
        <begin position="137"/>
        <end position="199"/>
    </location>
</feature>
<dbReference type="Proteomes" id="UP000289323">
    <property type="component" value="Unassembled WGS sequence"/>
</dbReference>
<feature type="compositionally biased region" description="Polar residues" evidence="1">
    <location>
        <begin position="186"/>
        <end position="199"/>
    </location>
</feature>
<protein>
    <submittedName>
        <fullName evidence="2">6b7fd66e-c97c-4555-9b44-6667fc5d9465</fullName>
    </submittedName>
</protein>
<proteinExistence type="predicted"/>
<sequence length="413" mass="45160">MASNYFDTIKGVSAFKKKRPKNSKTLSELESLPAGSNWSTAELYAARLVVREDKNKQSRLLPALAPYLDHAARDYSPLRRLVEGPGKLDPLAPETELVHIHGDTLGHLWAALNKLANASGVSDSAVAVGVGLMVGGAKKRPYSPVPEEAAYPSANTRSKRRKRQTDAQELAPSSTTQSGTSSPSQRDGSSSESEWSQGTKTDYIGKEHASVDNELEQATVDIASLFIRYVLRNCPPQANMTKHKPAYLVEFSGCAKQRLGTMGSGGTIRATADAELTVSKLDKGHYNLVKMHLPALLEAKKRFPIDHGEPKTTDQVLGQMTCEALALRLELQAPGHPGTEDVIVIACVRKFIRLLQFKISGTYVAALSTTEPLTDYLELWATPWFDLSTAGRRRHAVDNIVALVRQQPHILED</sequence>
<dbReference type="AlphaFoldDB" id="A0A3S4ANL4"/>
<organism evidence="2 3">
    <name type="scientific">Thermothielavioides terrestris</name>
    <dbReference type="NCBI Taxonomy" id="2587410"/>
    <lineage>
        <taxon>Eukaryota</taxon>
        <taxon>Fungi</taxon>
        <taxon>Dikarya</taxon>
        <taxon>Ascomycota</taxon>
        <taxon>Pezizomycotina</taxon>
        <taxon>Sordariomycetes</taxon>
        <taxon>Sordariomycetidae</taxon>
        <taxon>Sordariales</taxon>
        <taxon>Chaetomiaceae</taxon>
        <taxon>Thermothielavioides</taxon>
    </lineage>
</organism>
<accession>A0A3S4ANL4</accession>
<reference evidence="2 3" key="1">
    <citation type="submission" date="2018-04" db="EMBL/GenBank/DDBJ databases">
        <authorList>
            <person name="Huttner S."/>
            <person name="Dainat J."/>
        </authorList>
    </citation>
    <scope>NUCLEOTIDE SEQUENCE [LARGE SCALE GENOMIC DNA]</scope>
</reference>
<dbReference type="EMBL" id="OUUZ01000008">
    <property type="protein sequence ID" value="SPQ22165.1"/>
    <property type="molecule type" value="Genomic_DNA"/>
</dbReference>
<evidence type="ECO:0000313" key="2">
    <source>
        <dbReference type="EMBL" id="SPQ22165.1"/>
    </source>
</evidence>